<organism evidence="2">
    <name type="scientific">Singulisphaera sp. Ch08</name>
    <dbReference type="NCBI Taxonomy" id="3120278"/>
    <lineage>
        <taxon>Bacteria</taxon>
        <taxon>Pseudomonadati</taxon>
        <taxon>Planctomycetota</taxon>
        <taxon>Planctomycetia</taxon>
        <taxon>Isosphaerales</taxon>
        <taxon>Isosphaeraceae</taxon>
        <taxon>Singulisphaera</taxon>
    </lineage>
</organism>
<dbReference type="AlphaFoldDB" id="A0AAU7CHQ5"/>
<protein>
    <submittedName>
        <fullName evidence="2">Uncharacterized protein</fullName>
    </submittedName>
</protein>
<reference evidence="2" key="1">
    <citation type="submission" date="2024-05" db="EMBL/GenBank/DDBJ databases">
        <title>Planctomycetes of the genus Singulisphaera possess chitinolytic capabilities.</title>
        <authorList>
            <person name="Ivanova A."/>
        </authorList>
    </citation>
    <scope>NUCLEOTIDE SEQUENCE</scope>
    <source>
        <strain evidence="2">Ch08T</strain>
    </source>
</reference>
<dbReference type="RefSeq" id="WP_406697233.1">
    <property type="nucleotide sequence ID" value="NZ_CP155447.1"/>
</dbReference>
<dbReference type="EMBL" id="CP155447">
    <property type="protein sequence ID" value="XBH04472.1"/>
    <property type="molecule type" value="Genomic_DNA"/>
</dbReference>
<feature type="compositionally biased region" description="Basic residues" evidence="1">
    <location>
        <begin position="1"/>
        <end position="10"/>
    </location>
</feature>
<accession>A0AAU7CHQ5</accession>
<feature type="region of interest" description="Disordered" evidence="1">
    <location>
        <begin position="1"/>
        <end position="23"/>
    </location>
</feature>
<evidence type="ECO:0000313" key="2">
    <source>
        <dbReference type="EMBL" id="XBH04472.1"/>
    </source>
</evidence>
<proteinExistence type="predicted"/>
<name>A0AAU7CHQ5_9BACT</name>
<gene>
    <name evidence="2" type="ORF">V5E97_00215</name>
</gene>
<sequence length="198" mass="22160">MPSRQPKRSRVLPSQKQPEPVAELRQALTKRKKAELVEVLMELAQGDRGVLRKLTARFDVAMTLDALVAATRQHIADATDFDERDANRNFDYDDEAYSQVKRNLECMIGSGQLQHAMLLALELMKQGSSQVEMSDEGLMTDDIQECLNVVIAALRKCDLPAAEVIAWCSAMVDNDRVGFIASESLQSLQNHFQKLAAR</sequence>
<evidence type="ECO:0000256" key="1">
    <source>
        <dbReference type="SAM" id="MobiDB-lite"/>
    </source>
</evidence>